<comment type="caution">
    <text evidence="1">The sequence shown here is derived from an EMBL/GenBank/DDBJ whole genome shotgun (WGS) entry which is preliminary data.</text>
</comment>
<reference evidence="1" key="1">
    <citation type="submission" date="2020-05" db="EMBL/GenBank/DDBJ databases">
        <title>Mycena genomes resolve the evolution of fungal bioluminescence.</title>
        <authorList>
            <person name="Tsai I.J."/>
        </authorList>
    </citation>
    <scope>NUCLEOTIDE SEQUENCE</scope>
    <source>
        <strain evidence="1">171206Taipei</strain>
    </source>
</reference>
<evidence type="ECO:0000313" key="1">
    <source>
        <dbReference type="EMBL" id="KAF7311838.1"/>
    </source>
</evidence>
<keyword evidence="2" id="KW-1185">Reference proteome</keyword>
<organism evidence="1 2">
    <name type="scientific">Mycena indigotica</name>
    <dbReference type="NCBI Taxonomy" id="2126181"/>
    <lineage>
        <taxon>Eukaryota</taxon>
        <taxon>Fungi</taxon>
        <taxon>Dikarya</taxon>
        <taxon>Basidiomycota</taxon>
        <taxon>Agaricomycotina</taxon>
        <taxon>Agaricomycetes</taxon>
        <taxon>Agaricomycetidae</taxon>
        <taxon>Agaricales</taxon>
        <taxon>Marasmiineae</taxon>
        <taxon>Mycenaceae</taxon>
        <taxon>Mycena</taxon>
    </lineage>
</organism>
<protein>
    <submittedName>
        <fullName evidence="1">Uncharacterized protein</fullName>
    </submittedName>
</protein>
<proteinExistence type="predicted"/>
<dbReference type="GeneID" id="59341367"/>
<dbReference type="Proteomes" id="UP000636479">
    <property type="component" value="Unassembled WGS sequence"/>
</dbReference>
<dbReference type="AlphaFoldDB" id="A0A8H6WEG8"/>
<dbReference type="OrthoDB" id="2900663at2759"/>
<sequence length="347" mass="39628">MPGASLPPSIPPNLYSLVERLVSCFVAEETRMLKMSGEKRHNRQTLLLAASSILDPRLPPELEREIFETAALLHHKSIPLMLRVARRVLTWIEPFLYRNLELGMSSSNDEPEAQRLQTVLAKTDEFLYHAVRYLILGPSFVYHLLTIGENHREKLASMRNVVYVAIAGKTDASEATTAAARGYLFSVLENMPLLRLACYAEDIMSGAALNKYDSRTLSALPIFRRLTHFDVFDEGQSVNYSAIRTVLMQLPALTHLALSHDNAQFAQQWRVRDLLAGCPKLQVLVCLRNPDRRFLERDLARFVAIDIRLVPLIYNRWFEGATQSLDGQNYWDRAEELVAQRRAQAHW</sequence>
<gene>
    <name evidence="1" type="ORF">MIND_00194400</name>
</gene>
<name>A0A8H6WEG8_9AGAR</name>
<dbReference type="RefSeq" id="XP_037223946.1">
    <property type="nucleotide sequence ID" value="XM_037358851.1"/>
</dbReference>
<accession>A0A8H6WEG8</accession>
<evidence type="ECO:0000313" key="2">
    <source>
        <dbReference type="Proteomes" id="UP000636479"/>
    </source>
</evidence>
<dbReference type="EMBL" id="JACAZF010000002">
    <property type="protein sequence ID" value="KAF7311838.1"/>
    <property type="molecule type" value="Genomic_DNA"/>
</dbReference>